<protein>
    <submittedName>
        <fullName evidence="3">N-acetylmuramoyl-L-alanine amidase</fullName>
        <ecNumber evidence="3">3.5.1.28</ecNumber>
    </submittedName>
</protein>
<accession>D7BEV0</accession>
<dbReference type="STRING" id="526227.Mesil_1410"/>
<dbReference type="SMART" id="SM00646">
    <property type="entry name" value="Ami_3"/>
    <property type="match status" value="1"/>
</dbReference>
<name>D7BEV0_ALLS1</name>
<proteinExistence type="predicted"/>
<feature type="domain" description="MurNAc-LAA" evidence="2">
    <location>
        <begin position="203"/>
        <end position="355"/>
    </location>
</feature>
<dbReference type="EMBL" id="CP002042">
    <property type="protein sequence ID" value="ADH63303.1"/>
    <property type="molecule type" value="Genomic_DNA"/>
</dbReference>
<dbReference type="PANTHER" id="PTHR30404">
    <property type="entry name" value="N-ACETYLMURAMOYL-L-ALANINE AMIDASE"/>
    <property type="match status" value="1"/>
</dbReference>
<evidence type="ECO:0000313" key="3">
    <source>
        <dbReference type="EMBL" id="ADH63303.1"/>
    </source>
</evidence>
<dbReference type="eggNOG" id="COG0860">
    <property type="taxonomic scope" value="Bacteria"/>
</dbReference>
<dbReference type="RefSeq" id="WP_013157872.1">
    <property type="nucleotide sequence ID" value="NC_014212.1"/>
</dbReference>
<dbReference type="EC" id="3.5.1.28" evidence="3"/>
<evidence type="ECO:0000259" key="2">
    <source>
        <dbReference type="SMART" id="SM00646"/>
    </source>
</evidence>
<sequence length="366" mass="39646">MRFWALVWFLLLPALAFPRVGLHDGFTRLVFDLPKAATYTVSSEKETLTLRFQGVRQAPADEEVDSDLVASYQVVPGASGTVVYVRLKPGAEAKTQLFDDGEAKRLVVDVVRSAPTGQASTPKAPVPAPKPTMNKKPPVVVIDPGHGGIDPGAVGYVVEKAITLDVGLRLKRLLEAQGIQVVMTRSRDMHLSADKRTDLGMRAAMTDSSKRNLFVSIHVNSAIRPAQGIEVYYFGETMSPSLLAQVIRENGGGDLGLQLTREARGVAQQAARDVVAQANLQFSRRLAQMVHDAMIGVTGAVDRGVQSAPFYVIRNARIPAILTEIGFANHPQEGPRLADPNYREKLAQAMAQAISKFLANGAFAQR</sequence>
<keyword evidence="4" id="KW-1185">Reference proteome</keyword>
<dbReference type="KEGG" id="msv:Mesil_1410"/>
<dbReference type="OrthoDB" id="9772024at2"/>
<dbReference type="GO" id="GO:0009253">
    <property type="term" value="P:peptidoglycan catabolic process"/>
    <property type="evidence" value="ECO:0007669"/>
    <property type="project" value="InterPro"/>
</dbReference>
<gene>
    <name evidence="3" type="ordered locus">Mesil_1410</name>
</gene>
<evidence type="ECO:0000256" key="1">
    <source>
        <dbReference type="ARBA" id="ARBA00022801"/>
    </source>
</evidence>
<dbReference type="InterPro" id="IPR050695">
    <property type="entry name" value="N-acetylmuramoyl_amidase_3"/>
</dbReference>
<dbReference type="SUPFAM" id="SSF53187">
    <property type="entry name" value="Zn-dependent exopeptidases"/>
    <property type="match status" value="1"/>
</dbReference>
<evidence type="ECO:0000313" key="4">
    <source>
        <dbReference type="Proteomes" id="UP000001916"/>
    </source>
</evidence>
<dbReference type="HOGENOM" id="CLU_014322_2_0_0"/>
<dbReference type="InterPro" id="IPR002508">
    <property type="entry name" value="MurNAc-LAA_cat"/>
</dbReference>
<dbReference type="GO" id="GO:0030288">
    <property type="term" value="C:outer membrane-bounded periplasmic space"/>
    <property type="evidence" value="ECO:0007669"/>
    <property type="project" value="TreeGrafter"/>
</dbReference>
<dbReference type="Gene3D" id="3.40.630.40">
    <property type="entry name" value="Zn-dependent exopeptidases"/>
    <property type="match status" value="1"/>
</dbReference>
<dbReference type="Proteomes" id="UP000001916">
    <property type="component" value="Chromosome"/>
</dbReference>
<dbReference type="Pfam" id="PF01520">
    <property type="entry name" value="Amidase_3"/>
    <property type="match status" value="1"/>
</dbReference>
<organism evidence="3 4">
    <name type="scientific">Allomeiothermus silvanus (strain ATCC 700542 / DSM 9946 / NBRC 106475 / NCIMB 13440 / VI-R2)</name>
    <name type="common">Thermus silvanus</name>
    <dbReference type="NCBI Taxonomy" id="526227"/>
    <lineage>
        <taxon>Bacteria</taxon>
        <taxon>Thermotogati</taxon>
        <taxon>Deinococcota</taxon>
        <taxon>Deinococci</taxon>
        <taxon>Thermales</taxon>
        <taxon>Thermaceae</taxon>
        <taxon>Allomeiothermus</taxon>
    </lineage>
</organism>
<dbReference type="AlphaFoldDB" id="D7BEV0"/>
<dbReference type="CDD" id="cd02696">
    <property type="entry name" value="MurNAc-LAA"/>
    <property type="match status" value="1"/>
</dbReference>
<dbReference type="PANTHER" id="PTHR30404:SF0">
    <property type="entry name" value="N-ACETYLMURAMOYL-L-ALANINE AMIDASE AMIC"/>
    <property type="match status" value="1"/>
</dbReference>
<reference evidence="3 4" key="1">
    <citation type="journal article" date="2010" name="Stand. Genomic Sci.">
        <title>Complete genome sequence of Meiothermus silvanus type strain (VI-R2).</title>
        <authorList>
            <person name="Sikorski J."/>
            <person name="Tindall B.J."/>
            <person name="Lowry S."/>
            <person name="Lucas S."/>
            <person name="Nolan M."/>
            <person name="Copeland A."/>
            <person name="Glavina Del Rio T."/>
            <person name="Tice H."/>
            <person name="Cheng J.F."/>
            <person name="Han C."/>
            <person name="Pitluck S."/>
            <person name="Liolios K."/>
            <person name="Ivanova N."/>
            <person name="Mavromatis K."/>
            <person name="Mikhailova N."/>
            <person name="Pati A."/>
            <person name="Goodwin L."/>
            <person name="Chen A."/>
            <person name="Palaniappan K."/>
            <person name="Land M."/>
            <person name="Hauser L."/>
            <person name="Chang Y.J."/>
            <person name="Jeffries C.D."/>
            <person name="Rohde M."/>
            <person name="Goker M."/>
            <person name="Woyke T."/>
            <person name="Bristow J."/>
            <person name="Eisen J.A."/>
            <person name="Markowitz V."/>
            <person name="Hugenholtz P."/>
            <person name="Kyrpides N.C."/>
            <person name="Klenk H.P."/>
            <person name="Lapidus A."/>
        </authorList>
    </citation>
    <scope>NUCLEOTIDE SEQUENCE [LARGE SCALE GENOMIC DNA]</scope>
    <source>
        <strain evidence="4">ATCC 700542 / DSM 9946 / VI-R2</strain>
    </source>
</reference>
<keyword evidence="1 3" id="KW-0378">Hydrolase</keyword>
<dbReference type="GO" id="GO:0008745">
    <property type="term" value="F:N-acetylmuramoyl-L-alanine amidase activity"/>
    <property type="evidence" value="ECO:0007669"/>
    <property type="project" value="UniProtKB-EC"/>
</dbReference>